<protein>
    <submittedName>
        <fullName evidence="1">Uncharacterized protein</fullName>
    </submittedName>
</protein>
<reference evidence="2" key="1">
    <citation type="journal article" date="2017" name="Nature">
        <title>The sunflower genome provides insights into oil metabolism, flowering and Asterid evolution.</title>
        <authorList>
            <person name="Badouin H."/>
            <person name="Gouzy J."/>
            <person name="Grassa C.J."/>
            <person name="Murat F."/>
            <person name="Staton S.E."/>
            <person name="Cottret L."/>
            <person name="Lelandais-Briere C."/>
            <person name="Owens G.L."/>
            <person name="Carrere S."/>
            <person name="Mayjonade B."/>
            <person name="Legrand L."/>
            <person name="Gill N."/>
            <person name="Kane N.C."/>
            <person name="Bowers J.E."/>
            <person name="Hubner S."/>
            <person name="Bellec A."/>
            <person name="Berard A."/>
            <person name="Berges H."/>
            <person name="Blanchet N."/>
            <person name="Boniface M.C."/>
            <person name="Brunel D."/>
            <person name="Catrice O."/>
            <person name="Chaidir N."/>
            <person name="Claudel C."/>
            <person name="Donnadieu C."/>
            <person name="Faraut T."/>
            <person name="Fievet G."/>
            <person name="Helmstetter N."/>
            <person name="King M."/>
            <person name="Knapp S.J."/>
            <person name="Lai Z."/>
            <person name="Le Paslier M.C."/>
            <person name="Lippi Y."/>
            <person name="Lorenzon L."/>
            <person name="Mandel J.R."/>
            <person name="Marage G."/>
            <person name="Marchand G."/>
            <person name="Marquand E."/>
            <person name="Bret-Mestries E."/>
            <person name="Morien E."/>
            <person name="Nambeesan S."/>
            <person name="Nguyen T."/>
            <person name="Pegot-Espagnet P."/>
            <person name="Pouilly N."/>
            <person name="Raftis F."/>
            <person name="Sallet E."/>
            <person name="Schiex T."/>
            <person name="Thomas J."/>
            <person name="Vandecasteele C."/>
            <person name="Vares D."/>
            <person name="Vear F."/>
            <person name="Vautrin S."/>
            <person name="Crespi M."/>
            <person name="Mangin B."/>
            <person name="Burke J.M."/>
            <person name="Salse J."/>
            <person name="Munos S."/>
            <person name="Vincourt P."/>
            <person name="Rieseberg L.H."/>
            <person name="Langlade N.B."/>
        </authorList>
    </citation>
    <scope>NUCLEOTIDE SEQUENCE [LARGE SCALE GENOMIC DNA]</scope>
    <source>
        <strain evidence="2">cv. SF193</strain>
    </source>
</reference>
<keyword evidence="2" id="KW-1185">Reference proteome</keyword>
<dbReference type="Proteomes" id="UP000215914">
    <property type="component" value="Chromosome 4"/>
</dbReference>
<sequence>MGNFFLLGPKFSNIAFSLIPIFIFPHSTCERICNDSFEPDLSAKLLYVWNECIASIN</sequence>
<name>A0A251V2W4_HELAN</name>
<gene>
    <name evidence="1" type="ORF">HannXRQ_Chr04g0120741</name>
</gene>
<dbReference type="InParanoid" id="A0A251V2W4"/>
<accession>A0A251V2W4</accession>
<organism evidence="1 2">
    <name type="scientific">Helianthus annuus</name>
    <name type="common">Common sunflower</name>
    <dbReference type="NCBI Taxonomy" id="4232"/>
    <lineage>
        <taxon>Eukaryota</taxon>
        <taxon>Viridiplantae</taxon>
        <taxon>Streptophyta</taxon>
        <taxon>Embryophyta</taxon>
        <taxon>Tracheophyta</taxon>
        <taxon>Spermatophyta</taxon>
        <taxon>Magnoliopsida</taxon>
        <taxon>eudicotyledons</taxon>
        <taxon>Gunneridae</taxon>
        <taxon>Pentapetalae</taxon>
        <taxon>asterids</taxon>
        <taxon>campanulids</taxon>
        <taxon>Asterales</taxon>
        <taxon>Asteraceae</taxon>
        <taxon>Asteroideae</taxon>
        <taxon>Heliantheae alliance</taxon>
        <taxon>Heliantheae</taxon>
        <taxon>Helianthus</taxon>
    </lineage>
</organism>
<dbReference type="EMBL" id="CM007893">
    <property type="protein sequence ID" value="OTG29302.1"/>
    <property type="molecule type" value="Genomic_DNA"/>
</dbReference>
<evidence type="ECO:0000313" key="1">
    <source>
        <dbReference type="EMBL" id="OTG29302.1"/>
    </source>
</evidence>
<proteinExistence type="predicted"/>
<dbReference type="AlphaFoldDB" id="A0A251V2W4"/>
<evidence type="ECO:0000313" key="2">
    <source>
        <dbReference type="Proteomes" id="UP000215914"/>
    </source>
</evidence>